<protein>
    <recommendedName>
        <fullName evidence="9">Zn(2)-C6 fungal-type domain-containing protein</fullName>
    </recommendedName>
</protein>
<feature type="compositionally biased region" description="Polar residues" evidence="8">
    <location>
        <begin position="732"/>
        <end position="742"/>
    </location>
</feature>
<dbReference type="Gene3D" id="4.10.240.10">
    <property type="entry name" value="Zn(2)-C6 fungal-type DNA-binding domain"/>
    <property type="match status" value="1"/>
</dbReference>
<dbReference type="HOGENOM" id="CLU_007124_0_0_1"/>
<dbReference type="GO" id="GO:0000981">
    <property type="term" value="F:DNA-binding transcription factor activity, RNA polymerase II-specific"/>
    <property type="evidence" value="ECO:0007669"/>
    <property type="project" value="InterPro"/>
</dbReference>
<dbReference type="Proteomes" id="UP000008066">
    <property type="component" value="Unassembled WGS sequence"/>
</dbReference>
<dbReference type="OrthoDB" id="1924787at2759"/>
<dbReference type="CDD" id="cd12148">
    <property type="entry name" value="fungal_TF_MHR"/>
    <property type="match status" value="1"/>
</dbReference>
<dbReference type="InterPro" id="IPR001138">
    <property type="entry name" value="Zn2Cys6_DnaBD"/>
</dbReference>
<dbReference type="GO" id="GO:0003677">
    <property type="term" value="F:DNA binding"/>
    <property type="evidence" value="ECO:0007669"/>
    <property type="project" value="UniProtKB-KW"/>
</dbReference>
<dbReference type="CDD" id="cd00067">
    <property type="entry name" value="GAL4"/>
    <property type="match status" value="1"/>
</dbReference>
<keyword evidence="7" id="KW-0539">Nucleus</keyword>
<comment type="subcellular location">
    <subcellularLocation>
        <location evidence="1">Nucleus</location>
    </subcellularLocation>
</comment>
<dbReference type="KEGG" id="cthr:CTHT_0052680"/>
<dbReference type="FunFam" id="4.10.240.10:FF:000007">
    <property type="entry name" value="C6 transcription factor FacB"/>
    <property type="match status" value="1"/>
</dbReference>
<keyword evidence="11" id="KW-1185">Reference proteome</keyword>
<dbReference type="SMART" id="SM00906">
    <property type="entry name" value="Fungal_trans"/>
    <property type="match status" value="1"/>
</dbReference>
<feature type="region of interest" description="Disordered" evidence="8">
    <location>
        <begin position="100"/>
        <end position="130"/>
    </location>
</feature>
<keyword evidence="6" id="KW-0804">Transcription</keyword>
<evidence type="ECO:0000256" key="3">
    <source>
        <dbReference type="ARBA" id="ARBA00022833"/>
    </source>
</evidence>
<evidence type="ECO:0000256" key="4">
    <source>
        <dbReference type="ARBA" id="ARBA00023015"/>
    </source>
</evidence>
<dbReference type="Pfam" id="PF00172">
    <property type="entry name" value="Zn_clus"/>
    <property type="match status" value="1"/>
</dbReference>
<dbReference type="eggNOG" id="ENOG502QTKQ">
    <property type="taxonomic scope" value="Eukaryota"/>
</dbReference>
<feature type="domain" description="Zn(2)-C6 fungal-type" evidence="9">
    <location>
        <begin position="23"/>
        <end position="53"/>
    </location>
</feature>
<keyword evidence="3" id="KW-0862">Zinc</keyword>
<feature type="compositionally biased region" description="Pro residues" evidence="8">
    <location>
        <begin position="598"/>
        <end position="610"/>
    </location>
</feature>
<feature type="region of interest" description="Disordered" evidence="8">
    <location>
        <begin position="597"/>
        <end position="638"/>
    </location>
</feature>
<dbReference type="SUPFAM" id="SSF57701">
    <property type="entry name" value="Zn2/Cys6 DNA-binding domain"/>
    <property type="match status" value="1"/>
</dbReference>
<dbReference type="GO" id="GO:0008270">
    <property type="term" value="F:zinc ion binding"/>
    <property type="evidence" value="ECO:0007669"/>
    <property type="project" value="InterPro"/>
</dbReference>
<keyword evidence="4" id="KW-0805">Transcription regulation</keyword>
<dbReference type="PROSITE" id="PS50048">
    <property type="entry name" value="ZN2_CY6_FUNGAL_2"/>
    <property type="match status" value="1"/>
</dbReference>
<feature type="region of interest" description="Disordered" evidence="8">
    <location>
        <begin position="727"/>
        <end position="753"/>
    </location>
</feature>
<dbReference type="OMA" id="TNVGFEC"/>
<organism evidence="11">
    <name type="scientific">Chaetomium thermophilum (strain DSM 1495 / CBS 144.50 / IMI 039719)</name>
    <name type="common">Thermochaetoides thermophila</name>
    <dbReference type="NCBI Taxonomy" id="759272"/>
    <lineage>
        <taxon>Eukaryota</taxon>
        <taxon>Fungi</taxon>
        <taxon>Dikarya</taxon>
        <taxon>Ascomycota</taxon>
        <taxon>Pezizomycotina</taxon>
        <taxon>Sordariomycetes</taxon>
        <taxon>Sordariomycetidae</taxon>
        <taxon>Sordariales</taxon>
        <taxon>Chaetomiaceae</taxon>
        <taxon>Thermochaetoides</taxon>
    </lineage>
</organism>
<proteinExistence type="predicted"/>
<dbReference type="PANTHER" id="PTHR46910">
    <property type="entry name" value="TRANSCRIPTION FACTOR PDR1"/>
    <property type="match status" value="1"/>
</dbReference>
<evidence type="ECO:0000259" key="9">
    <source>
        <dbReference type="PROSITE" id="PS50048"/>
    </source>
</evidence>
<name>G0SDR1_CHATD</name>
<dbReference type="PANTHER" id="PTHR46910:SF12">
    <property type="entry name" value="REGULATORY PROTEIN CAT8"/>
    <property type="match status" value="1"/>
</dbReference>
<dbReference type="InterPro" id="IPR036864">
    <property type="entry name" value="Zn2-C6_fun-type_DNA-bd_sf"/>
</dbReference>
<dbReference type="EMBL" id="GL988045">
    <property type="protein sequence ID" value="EGS18662.1"/>
    <property type="molecule type" value="Genomic_DNA"/>
</dbReference>
<dbReference type="CDD" id="cd15485">
    <property type="entry name" value="ZIP_Cat8"/>
    <property type="match status" value="1"/>
</dbReference>
<evidence type="ECO:0000256" key="6">
    <source>
        <dbReference type="ARBA" id="ARBA00023163"/>
    </source>
</evidence>
<feature type="compositionally biased region" description="Basic and acidic residues" evidence="8">
    <location>
        <begin position="117"/>
        <end position="130"/>
    </location>
</feature>
<evidence type="ECO:0000313" key="10">
    <source>
        <dbReference type="EMBL" id="EGS18662.1"/>
    </source>
</evidence>
<dbReference type="GO" id="GO:0005634">
    <property type="term" value="C:nucleus"/>
    <property type="evidence" value="ECO:0007669"/>
    <property type="project" value="UniProtKB-SubCell"/>
</dbReference>
<reference evidence="10 11" key="1">
    <citation type="journal article" date="2011" name="Cell">
        <title>Insight into structure and assembly of the nuclear pore complex by utilizing the genome of a eukaryotic thermophile.</title>
        <authorList>
            <person name="Amlacher S."/>
            <person name="Sarges P."/>
            <person name="Flemming D."/>
            <person name="van Noort V."/>
            <person name="Kunze R."/>
            <person name="Devos D.P."/>
            <person name="Arumugam M."/>
            <person name="Bork P."/>
            <person name="Hurt E."/>
        </authorList>
    </citation>
    <scope>NUCLEOTIDE SEQUENCE [LARGE SCALE GENOMIC DNA]</scope>
    <source>
        <strain evidence="11">DSM 1495 / CBS 144.50 / IMI 039719</strain>
    </source>
</reference>
<evidence type="ECO:0000256" key="5">
    <source>
        <dbReference type="ARBA" id="ARBA00023125"/>
    </source>
</evidence>
<dbReference type="Pfam" id="PF04082">
    <property type="entry name" value="Fungal_trans"/>
    <property type="match status" value="1"/>
</dbReference>
<accession>G0SDR1</accession>
<dbReference type="InterPro" id="IPR007219">
    <property type="entry name" value="XnlR_reg_dom"/>
</dbReference>
<keyword evidence="5" id="KW-0238">DNA-binding</keyword>
<gene>
    <name evidence="10" type="ORF">CTHT_0052680</name>
</gene>
<dbReference type="AlphaFoldDB" id="G0SDR1"/>
<dbReference type="PROSITE" id="PS00463">
    <property type="entry name" value="ZN2_CY6_FUNGAL_1"/>
    <property type="match status" value="1"/>
</dbReference>
<feature type="compositionally biased region" description="Polar residues" evidence="8">
    <location>
        <begin position="613"/>
        <end position="624"/>
    </location>
</feature>
<evidence type="ECO:0000256" key="7">
    <source>
        <dbReference type="ARBA" id="ARBA00023242"/>
    </source>
</evidence>
<evidence type="ECO:0000256" key="1">
    <source>
        <dbReference type="ARBA" id="ARBA00004123"/>
    </source>
</evidence>
<dbReference type="GeneID" id="18259306"/>
<dbReference type="GO" id="GO:0006351">
    <property type="term" value="P:DNA-templated transcription"/>
    <property type="evidence" value="ECO:0007669"/>
    <property type="project" value="InterPro"/>
</dbReference>
<sequence length="909" mass="100487">MPGILPMKVIKVGNSSQSRIAQACDRCRSKKIRCDGIRPCCSQCANVGFECRTSDKLSRRAFPRGYTESLEERVRSLEAEVRELKDLLDEKDEKIDMLSKMHSNRQGREGSSSPPADIKKELNPPPKEDTFRVQSSPLLLGVENSDSYYMGAASGRAFIEAFKRKLQESGKSCADFNPEAFLHIQGCWPLTAKPPTQSMRIPPRLFSDRCVNIYFQEWAPLFPILHKPTFLRVYEEFVADPEKIKNNHKLSQLYLVFAIAALSSEQPDLHQIAACEQQWQRSLEAIIMDNTMQTLQCLLLALLYCSIRADFKRLQHYKGIAVGLAHRLGLHQSQKRFSFGVLTIETRKKVFWSLYTLDCFSAAMLGLPKLLKEEDIHCEYPCDTDDEYVTEKGFQPSLPGEATRLSNALALFRCSRILSKILEKIYPSAPTAELSLQLMDSLEAELNEWYEKLPPHLKLNFKQDKPSTDVTGSRSPILALAYYYCHTLIFRPAVTSTLGTKAAPALLKVSEAAKHMIQIMELLEERNMSFSFCLNKGDLLMLCGTVLLFQTMDLKQDSKVLRDNEKLINSVIKAADRQKAPGIYDFKRVAGLMVTVDEPPPQSLPTPPRQSPDTCLSAPQQRASPTAAHKAHPTLGRHLSASVSETDLLMQQEKLRRMTMPHHPQAAAHIPQRPRGSFDSTRPTIPLTQRDHRLSLSQPHVSQAAPMLGRLPTSPGANIKPDVEYHLPIHGSSHSQPSSPVQTRGPAPHPSMTPAQQAHLYAQLQKGSNASGAEWEALLGSLDGGQLNVYDAIYGGPSLALAETPVSTTPTSTTATTASTAAWSPESWDLSSFNLGDFNSGSGSSHSVVSMSEDGLSSSEDLVSMGSMDFRNTILPTTAECAVAGSVPAVAPAPEGFHVLDPMHSGFPL</sequence>
<evidence type="ECO:0000256" key="8">
    <source>
        <dbReference type="SAM" id="MobiDB-lite"/>
    </source>
</evidence>
<dbReference type="InterPro" id="IPR050987">
    <property type="entry name" value="AtrR-like"/>
</dbReference>
<dbReference type="SMART" id="SM00066">
    <property type="entry name" value="GAL4"/>
    <property type="match status" value="1"/>
</dbReference>
<keyword evidence="2" id="KW-0479">Metal-binding</keyword>
<evidence type="ECO:0000313" key="11">
    <source>
        <dbReference type="Proteomes" id="UP000008066"/>
    </source>
</evidence>
<evidence type="ECO:0000256" key="2">
    <source>
        <dbReference type="ARBA" id="ARBA00022723"/>
    </source>
</evidence>
<dbReference type="RefSeq" id="XP_006695607.1">
    <property type="nucleotide sequence ID" value="XM_006695544.1"/>
</dbReference>